<evidence type="ECO:0000313" key="2">
    <source>
        <dbReference type="Proteomes" id="UP001060085"/>
    </source>
</evidence>
<evidence type="ECO:0000313" key="1">
    <source>
        <dbReference type="EMBL" id="KAI5674477.1"/>
    </source>
</evidence>
<dbReference type="Proteomes" id="UP001060085">
    <property type="component" value="Linkage Group LG03"/>
</dbReference>
<comment type="caution">
    <text evidence="1">The sequence shown here is derived from an EMBL/GenBank/DDBJ whole genome shotgun (WGS) entry which is preliminary data.</text>
</comment>
<keyword evidence="2" id="KW-1185">Reference proteome</keyword>
<accession>A0ACC0BPF3</accession>
<gene>
    <name evidence="1" type="ORF">M9H77_14841</name>
</gene>
<sequence length="781" mass="86423">MPAADVDVVTTVLEGGKKKVIKRVKVVKKVVKRVIKRVPKGSLKSLESESVSNVGNLNENVQNLESRLNVSEAMEIEKVDPSAIVSIEYQKFEPNDIAPLEVENECSKEIKVDSPQYGNISPFLEPVSPVGIVDPSAIVSLEYEKFEPNDIAPLGVENGGSKEIEVDSKKFGNISPFLEPVSPIGTLSEVPFIYNNDGNEGEGVENQIEDDKDHVHVDAVEDQIAAAREEGASEVEDFATEPVQNNSSGLSGVVALSGELEAVERRRRRQTEIFLGGLDKGAKEEDIRRVFERVGEVTEVRLLIDGKTGKNKGFAFVQFASANDAKKALATYPNVEICGKQCGTRPVEGNDTIFLGNINRKWKDDDVLRLLKDAGIERIYKVSIKANPKNIEQNRGFAFLELETSRDAQTAFNKLQKNDLLVKQMKIKVAWAEPLAEPDENEMLKVKSIYAEYLPTLWDEEKVKTFFKRFGEIESVSLSKNRPSSRRKDIAFVNYKSREAALACIKAFSHEQVDEDGSKLNVKVALANPQKRSKQVKHVSDSTGKELHKSKAKTPELGKRGGKLRKKEQTILKFHQPTNYARATSRSNEVISEGTNSITNELICLLRQQASGRLMQAGSSDLNHHHSPSGSKRTVHQLGNYPLSSDPRGFPRIRLESSQLTGNRRIIKWDSGLSSFSELAGGEGVSTGVCGVIGVIGGMRAIGTGAGAKLLMTLMASFCLRKKNSNGSKKRKNDHSSFLKPLMFEVGDGEMWVLGMGWIFSFCSFELMETYPLKRNKHKEG</sequence>
<protein>
    <submittedName>
        <fullName evidence="1">Uncharacterized protein</fullName>
    </submittedName>
</protein>
<proteinExistence type="predicted"/>
<organism evidence="1 2">
    <name type="scientific">Catharanthus roseus</name>
    <name type="common">Madagascar periwinkle</name>
    <name type="synonym">Vinca rosea</name>
    <dbReference type="NCBI Taxonomy" id="4058"/>
    <lineage>
        <taxon>Eukaryota</taxon>
        <taxon>Viridiplantae</taxon>
        <taxon>Streptophyta</taxon>
        <taxon>Embryophyta</taxon>
        <taxon>Tracheophyta</taxon>
        <taxon>Spermatophyta</taxon>
        <taxon>Magnoliopsida</taxon>
        <taxon>eudicotyledons</taxon>
        <taxon>Gunneridae</taxon>
        <taxon>Pentapetalae</taxon>
        <taxon>asterids</taxon>
        <taxon>lamiids</taxon>
        <taxon>Gentianales</taxon>
        <taxon>Apocynaceae</taxon>
        <taxon>Rauvolfioideae</taxon>
        <taxon>Vinceae</taxon>
        <taxon>Catharanthinae</taxon>
        <taxon>Catharanthus</taxon>
    </lineage>
</organism>
<reference evidence="2" key="1">
    <citation type="journal article" date="2023" name="Nat. Plants">
        <title>Single-cell RNA sequencing provides a high-resolution roadmap for understanding the multicellular compartmentation of specialized metabolism.</title>
        <authorList>
            <person name="Sun S."/>
            <person name="Shen X."/>
            <person name="Li Y."/>
            <person name="Li Y."/>
            <person name="Wang S."/>
            <person name="Li R."/>
            <person name="Zhang H."/>
            <person name="Shen G."/>
            <person name="Guo B."/>
            <person name="Wei J."/>
            <person name="Xu J."/>
            <person name="St-Pierre B."/>
            <person name="Chen S."/>
            <person name="Sun C."/>
        </authorList>
    </citation>
    <scope>NUCLEOTIDE SEQUENCE [LARGE SCALE GENOMIC DNA]</scope>
</reference>
<dbReference type="EMBL" id="CM044703">
    <property type="protein sequence ID" value="KAI5674477.1"/>
    <property type="molecule type" value="Genomic_DNA"/>
</dbReference>
<name>A0ACC0BPF3_CATRO</name>